<evidence type="ECO:0000313" key="3">
    <source>
        <dbReference type="Proteomes" id="UP000006727"/>
    </source>
</evidence>
<keyword evidence="3" id="KW-1185">Reference proteome</keyword>
<dbReference type="EMBL" id="ABEU02000001">
    <property type="protein sequence ID" value="PNR62542.1"/>
    <property type="molecule type" value="Genomic_DNA"/>
</dbReference>
<name>A0A2K1L949_PHYPA</name>
<accession>A0A2K1L949</accession>
<evidence type="ECO:0000313" key="2">
    <source>
        <dbReference type="EnsemblPlants" id="PAC:32966741.CDS.1"/>
    </source>
</evidence>
<dbReference type="EnsemblPlants" id="Pp3c1_21790V3.1">
    <property type="protein sequence ID" value="PAC:32966741.CDS.1"/>
    <property type="gene ID" value="Pp3c1_21790"/>
</dbReference>
<reference evidence="1 3" key="2">
    <citation type="journal article" date="2018" name="Plant J.">
        <title>The Physcomitrella patens chromosome-scale assembly reveals moss genome structure and evolution.</title>
        <authorList>
            <person name="Lang D."/>
            <person name="Ullrich K.K."/>
            <person name="Murat F."/>
            <person name="Fuchs J."/>
            <person name="Jenkins J."/>
            <person name="Haas F.B."/>
            <person name="Piednoel M."/>
            <person name="Gundlach H."/>
            <person name="Van Bel M."/>
            <person name="Meyberg R."/>
            <person name="Vives C."/>
            <person name="Morata J."/>
            <person name="Symeonidi A."/>
            <person name="Hiss M."/>
            <person name="Muchero W."/>
            <person name="Kamisugi Y."/>
            <person name="Saleh O."/>
            <person name="Blanc G."/>
            <person name="Decker E.L."/>
            <person name="van Gessel N."/>
            <person name="Grimwood J."/>
            <person name="Hayes R.D."/>
            <person name="Graham S.W."/>
            <person name="Gunter L.E."/>
            <person name="McDaniel S.F."/>
            <person name="Hoernstein S.N.W."/>
            <person name="Larsson A."/>
            <person name="Li F.W."/>
            <person name="Perroud P.F."/>
            <person name="Phillips J."/>
            <person name="Ranjan P."/>
            <person name="Rokshar D.S."/>
            <person name="Rothfels C.J."/>
            <person name="Schneider L."/>
            <person name="Shu S."/>
            <person name="Stevenson D.W."/>
            <person name="Thummler F."/>
            <person name="Tillich M."/>
            <person name="Villarreal Aguilar J.C."/>
            <person name="Widiez T."/>
            <person name="Wong G.K."/>
            <person name="Wymore A."/>
            <person name="Zhang Y."/>
            <person name="Zimmer A.D."/>
            <person name="Quatrano R.S."/>
            <person name="Mayer K.F.X."/>
            <person name="Goodstein D."/>
            <person name="Casacuberta J.M."/>
            <person name="Vandepoele K."/>
            <person name="Reski R."/>
            <person name="Cuming A.C."/>
            <person name="Tuskan G.A."/>
            <person name="Maumus F."/>
            <person name="Salse J."/>
            <person name="Schmutz J."/>
            <person name="Rensing S.A."/>
        </authorList>
    </citation>
    <scope>NUCLEOTIDE SEQUENCE [LARGE SCALE GENOMIC DNA]</scope>
    <source>
        <strain evidence="2 3">cv. Gransden 2004</strain>
    </source>
</reference>
<evidence type="ECO:0000313" key="1">
    <source>
        <dbReference type="EMBL" id="PNR62542.1"/>
    </source>
</evidence>
<dbReference type="InParanoid" id="A0A2K1L949"/>
<proteinExistence type="predicted"/>
<reference evidence="1 3" key="1">
    <citation type="journal article" date="2008" name="Science">
        <title>The Physcomitrella genome reveals evolutionary insights into the conquest of land by plants.</title>
        <authorList>
            <person name="Rensing S."/>
            <person name="Lang D."/>
            <person name="Zimmer A."/>
            <person name="Terry A."/>
            <person name="Salamov A."/>
            <person name="Shapiro H."/>
            <person name="Nishiyama T."/>
            <person name="Perroud P.-F."/>
            <person name="Lindquist E."/>
            <person name="Kamisugi Y."/>
            <person name="Tanahashi T."/>
            <person name="Sakakibara K."/>
            <person name="Fujita T."/>
            <person name="Oishi K."/>
            <person name="Shin-I T."/>
            <person name="Kuroki Y."/>
            <person name="Toyoda A."/>
            <person name="Suzuki Y."/>
            <person name="Hashimoto A."/>
            <person name="Yamaguchi K."/>
            <person name="Sugano A."/>
            <person name="Kohara Y."/>
            <person name="Fujiyama A."/>
            <person name="Anterola A."/>
            <person name="Aoki S."/>
            <person name="Ashton N."/>
            <person name="Barbazuk W.B."/>
            <person name="Barker E."/>
            <person name="Bennetzen J."/>
            <person name="Bezanilla M."/>
            <person name="Blankenship R."/>
            <person name="Cho S.H."/>
            <person name="Dutcher S."/>
            <person name="Estelle M."/>
            <person name="Fawcett J.A."/>
            <person name="Gundlach H."/>
            <person name="Hanada K."/>
            <person name="Heyl A."/>
            <person name="Hicks K.A."/>
            <person name="Hugh J."/>
            <person name="Lohr M."/>
            <person name="Mayer K."/>
            <person name="Melkozernov A."/>
            <person name="Murata T."/>
            <person name="Nelson D."/>
            <person name="Pils B."/>
            <person name="Prigge M."/>
            <person name="Reiss B."/>
            <person name="Renner T."/>
            <person name="Rombauts S."/>
            <person name="Rushton P."/>
            <person name="Sanderfoot A."/>
            <person name="Schween G."/>
            <person name="Shiu S.-H."/>
            <person name="Stueber K."/>
            <person name="Theodoulou F.L."/>
            <person name="Tu H."/>
            <person name="Van de Peer Y."/>
            <person name="Verrier P.J."/>
            <person name="Waters E."/>
            <person name="Wood A."/>
            <person name="Yang L."/>
            <person name="Cove D."/>
            <person name="Cuming A."/>
            <person name="Hasebe M."/>
            <person name="Lucas S."/>
            <person name="Mishler D.B."/>
            <person name="Reski R."/>
            <person name="Grigoriev I."/>
            <person name="Quatrano R.S."/>
            <person name="Boore J.L."/>
        </authorList>
    </citation>
    <scope>NUCLEOTIDE SEQUENCE [LARGE SCALE GENOMIC DNA]</scope>
    <source>
        <strain evidence="2 3">cv. Gransden 2004</strain>
    </source>
</reference>
<dbReference type="Gramene" id="Pp3c1_21790V3.2">
    <property type="protein sequence ID" value="PAC:32966742.CDS.1"/>
    <property type="gene ID" value="Pp3c1_21790"/>
</dbReference>
<dbReference type="Proteomes" id="UP000006727">
    <property type="component" value="Chromosome 1"/>
</dbReference>
<dbReference type="AlphaFoldDB" id="A0A2K1L949"/>
<dbReference type="PaxDb" id="3218-PP1S257_99V6.1"/>
<gene>
    <name evidence="1" type="ORF">PHYPA_000966</name>
</gene>
<dbReference type="Gramene" id="Pp3c1_21790V3.1">
    <property type="protein sequence ID" value="PAC:32966741.CDS.1"/>
    <property type="gene ID" value="Pp3c1_21790"/>
</dbReference>
<reference evidence="2" key="3">
    <citation type="submission" date="2020-12" db="UniProtKB">
        <authorList>
            <consortium name="EnsemblPlants"/>
        </authorList>
    </citation>
    <scope>IDENTIFICATION</scope>
</reference>
<organism evidence="1">
    <name type="scientific">Physcomitrium patens</name>
    <name type="common">Spreading-leaved earth moss</name>
    <name type="synonym">Physcomitrella patens</name>
    <dbReference type="NCBI Taxonomy" id="3218"/>
    <lineage>
        <taxon>Eukaryota</taxon>
        <taxon>Viridiplantae</taxon>
        <taxon>Streptophyta</taxon>
        <taxon>Embryophyta</taxon>
        <taxon>Bryophyta</taxon>
        <taxon>Bryophytina</taxon>
        <taxon>Bryopsida</taxon>
        <taxon>Funariidae</taxon>
        <taxon>Funariales</taxon>
        <taxon>Funariaceae</taxon>
        <taxon>Physcomitrium</taxon>
    </lineage>
</organism>
<sequence>MDVKDCSKQLFCKVVVVASQRGEKVDLACGCLSEDVCPGEYTGHSLSYLYACFRQGPEVHWQRRFYTRQPPTAMVRGINTAGLIHLR</sequence>
<protein>
    <submittedName>
        <fullName evidence="1 2">Uncharacterized protein</fullName>
    </submittedName>
</protein>
<dbReference type="EnsemblPlants" id="Pp3c1_21790V3.2">
    <property type="protein sequence ID" value="PAC:32966742.CDS.1"/>
    <property type="gene ID" value="Pp3c1_21790"/>
</dbReference>